<feature type="region of interest" description="Disordered" evidence="3">
    <location>
        <begin position="189"/>
        <end position="275"/>
    </location>
</feature>
<accession>A0AAE1II73</accession>
<evidence type="ECO:0000313" key="6">
    <source>
        <dbReference type="Proteomes" id="UP001273209"/>
    </source>
</evidence>
<dbReference type="SUPFAM" id="SSF144284">
    <property type="entry name" value="Sec2 N-terminal region"/>
    <property type="match status" value="1"/>
</dbReference>
<feature type="compositionally biased region" description="Polar residues" evidence="3">
    <location>
        <begin position="452"/>
        <end position="461"/>
    </location>
</feature>
<feature type="compositionally biased region" description="Low complexity" evidence="3">
    <location>
        <begin position="311"/>
        <end position="327"/>
    </location>
</feature>
<evidence type="ECO:0000313" key="5">
    <source>
        <dbReference type="EMBL" id="KAK4077539.1"/>
    </source>
</evidence>
<feature type="region of interest" description="Disordered" evidence="3">
    <location>
        <begin position="969"/>
        <end position="1087"/>
    </location>
</feature>
<name>A0AAE1II73_9HYPO</name>
<feature type="region of interest" description="Disordered" evidence="3">
    <location>
        <begin position="311"/>
        <end position="355"/>
    </location>
</feature>
<feature type="compositionally biased region" description="Basic and acidic residues" evidence="3">
    <location>
        <begin position="1063"/>
        <end position="1075"/>
    </location>
</feature>
<dbReference type="CDD" id="cd21044">
    <property type="entry name" value="Rab11BD_RAB3IP_like"/>
    <property type="match status" value="1"/>
</dbReference>
<evidence type="ECO:0000256" key="1">
    <source>
        <dbReference type="ARBA" id="ARBA00023054"/>
    </source>
</evidence>
<keyword evidence="6" id="KW-1185">Reference proteome</keyword>
<sequence>MYQAIHVPRGAALLHQILHQLGQSCPWQEKSQPDQQTKSTEERRSLNLANSRSAGPLSIDYLATTTTRTLLSSLSPSPSPSPSPISHLTSSTSQPPLSCSSRRPSPHFGHGITKTSSDVEPGARILPSDTPPPGLVKSPLHWPETRLKRGAAALWYPAHLETGTITGASTRLVPAKYWVVQCGSTKGTSPGGPFFASRAKEKAPLGEQGKTTRRREAIRPLPLEPAGTPHNTPACRSVSSLSSACRVPISNPLREKKKPRREHHHDEGEQSPAAATRRRRTLFNFFFSIFLSTFPPQSTYRRTFQIDFLSPPSTSSSADSDTANTNTEDADGDNSDGIARRKIPSERDSPEGRKRSAHLAFGFEEASTMDSFIHVAGWSQHFPSSSARSLSHLRSISTVPGTGDDSSSTYRPRPPPKSPSVSNLPIISFASRAASYFPSHEMSTLPDPRIRTASSSNNGLRPSTAHPDLSKTDGDGASTNSQHPGLSDEVATLSTKLINAINHQTALDDTLSATRHELENSHGRIRELEAQIASQREMMAGDVWIRKTTLDSERKVWLTEKKSIEKKLSEETTGRIETEREKRKIEQELENLTTALFEEANKMVIAAKEDAQFQHDVLQKKNDQLKAQLADSESLLKSQQEQLSELKHVLETMVMERDDQSNNNNTTPSTPGVEAKEEDKSLQEKPMPSAPGHHAETHHTPAPPTSLTHLIQPVLRTDIAGYEDFVALARLSHQRPGNRGSAGSIGGFIGLGGSTSSAHLSNASTSSLSAFSNLAPSTSSSTPQSPNASANANASITSATSTPSTIPQLKDTRFFKRALTEDVEPTLRLDAAPGLSWLARRTVLAAMADGSLVVEPIPAPPTTPSFLPVPKPQFYPCSLCGESRKDAEYLRTYRFRTSETDSAQRYPLCGYCTVRVRSTCQFLGFLRMVKDGYWRADDEENEKAAWEESVRLREQMFWARLGGGVVPVSHGETHAEASHSRQPSQERAIDASTDVSTNVHVPTDVEIPPEADVPADADVSTDVETSTDVDASTDKEEDASVADTSFDTAPPSEIEDDDTSEFDLERRVSTDEPHTPPDQTDGTKPLRYSVQSLTLSAISTSGSEATKRLSTTTVIEN</sequence>
<feature type="region of interest" description="Disordered" evidence="3">
    <location>
        <begin position="770"/>
        <end position="805"/>
    </location>
</feature>
<dbReference type="EMBL" id="JAWRVG010000011">
    <property type="protein sequence ID" value="KAK4077539.1"/>
    <property type="molecule type" value="Genomic_DNA"/>
</dbReference>
<dbReference type="AlphaFoldDB" id="A0AAE1II73"/>
<evidence type="ECO:0000256" key="2">
    <source>
        <dbReference type="SAM" id="Coils"/>
    </source>
</evidence>
<dbReference type="Proteomes" id="UP001273209">
    <property type="component" value="Unassembled WGS sequence"/>
</dbReference>
<proteinExistence type="predicted"/>
<feature type="region of interest" description="Disordered" evidence="3">
    <location>
        <begin position="70"/>
        <end position="141"/>
    </location>
</feature>
<reference evidence="5" key="1">
    <citation type="submission" date="2023-11" db="EMBL/GenBank/DDBJ databases">
        <title>The genome sequences of three competitors of mushroom-forming fungi.</title>
        <authorList>
            <person name="Beijen E."/>
            <person name="Ohm R.A."/>
        </authorList>
    </citation>
    <scope>NUCLEOTIDE SEQUENCE</scope>
    <source>
        <strain evidence="5">CBS 100526</strain>
    </source>
</reference>
<dbReference type="PANTHER" id="PTHR14430:SF0">
    <property type="entry name" value="SEC2P DOMAIN-CONTAINING PROTEIN"/>
    <property type="match status" value="1"/>
</dbReference>
<feature type="region of interest" description="Disordered" evidence="3">
    <location>
        <begin position="439"/>
        <end position="486"/>
    </location>
</feature>
<keyword evidence="1 2" id="KW-0175">Coiled coil</keyword>
<evidence type="ECO:0000259" key="4">
    <source>
        <dbReference type="Pfam" id="PF06428"/>
    </source>
</evidence>
<dbReference type="Pfam" id="PF06428">
    <property type="entry name" value="Sec2p"/>
    <property type="match status" value="1"/>
</dbReference>
<feature type="region of interest" description="Disordered" evidence="3">
    <location>
        <begin position="27"/>
        <end position="52"/>
    </location>
</feature>
<organism evidence="5 6">
    <name type="scientific">Trichoderma aggressivum f. europaeum</name>
    <dbReference type="NCBI Taxonomy" id="173218"/>
    <lineage>
        <taxon>Eukaryota</taxon>
        <taxon>Fungi</taxon>
        <taxon>Dikarya</taxon>
        <taxon>Ascomycota</taxon>
        <taxon>Pezizomycotina</taxon>
        <taxon>Sordariomycetes</taxon>
        <taxon>Hypocreomycetidae</taxon>
        <taxon>Hypocreales</taxon>
        <taxon>Hypocreaceae</taxon>
        <taxon>Trichoderma</taxon>
    </lineage>
</organism>
<protein>
    <recommendedName>
        <fullName evidence="4">GDP/GTP exchange factor Sec2 N-terminal domain-containing protein</fullName>
    </recommendedName>
</protein>
<dbReference type="GO" id="GO:0006887">
    <property type="term" value="P:exocytosis"/>
    <property type="evidence" value="ECO:0007669"/>
    <property type="project" value="TreeGrafter"/>
</dbReference>
<feature type="compositionally biased region" description="Basic and acidic residues" evidence="3">
    <location>
        <begin position="674"/>
        <end position="683"/>
    </location>
</feature>
<feature type="compositionally biased region" description="Low complexity" evidence="3">
    <location>
        <begin position="661"/>
        <end position="671"/>
    </location>
</feature>
<dbReference type="PANTHER" id="PTHR14430">
    <property type="entry name" value="RABIN3-RELATED"/>
    <property type="match status" value="1"/>
</dbReference>
<dbReference type="InterPro" id="IPR040351">
    <property type="entry name" value="RAB3IL/RAB3IP/Sec2"/>
</dbReference>
<feature type="compositionally biased region" description="Basic and acidic residues" evidence="3">
    <location>
        <begin position="343"/>
        <end position="354"/>
    </location>
</feature>
<evidence type="ECO:0000256" key="3">
    <source>
        <dbReference type="SAM" id="MobiDB-lite"/>
    </source>
</evidence>
<dbReference type="InterPro" id="IPR009449">
    <property type="entry name" value="Sec2_N"/>
</dbReference>
<feature type="domain" description="GDP/GTP exchange factor Sec2 N-terminal" evidence="4">
    <location>
        <begin position="504"/>
        <end position="653"/>
    </location>
</feature>
<dbReference type="GeneID" id="87918116"/>
<dbReference type="GO" id="GO:0070319">
    <property type="term" value="C:Golgi to plasma membrane transport vesicle"/>
    <property type="evidence" value="ECO:0007669"/>
    <property type="project" value="TreeGrafter"/>
</dbReference>
<gene>
    <name evidence="5" type="ORF">Triagg1_3871</name>
</gene>
<comment type="caution">
    <text evidence="5">The sequence shown here is derived from an EMBL/GenBank/DDBJ whole genome shotgun (WGS) entry which is preliminary data.</text>
</comment>
<dbReference type="GO" id="GO:0051286">
    <property type="term" value="C:cell tip"/>
    <property type="evidence" value="ECO:0007669"/>
    <property type="project" value="TreeGrafter"/>
</dbReference>
<feature type="compositionally biased region" description="Low complexity" evidence="3">
    <location>
        <begin position="84"/>
        <end position="103"/>
    </location>
</feature>
<feature type="compositionally biased region" description="Acidic residues" evidence="3">
    <location>
        <begin position="1053"/>
        <end position="1062"/>
    </location>
</feature>
<feature type="region of interest" description="Disordered" evidence="3">
    <location>
        <begin position="655"/>
        <end position="707"/>
    </location>
</feature>
<dbReference type="Pfam" id="PF25555">
    <property type="entry name" value="RAB3A-like_C"/>
    <property type="match status" value="1"/>
</dbReference>
<feature type="coiled-coil region" evidence="2">
    <location>
        <begin position="511"/>
        <end position="538"/>
    </location>
</feature>
<feature type="compositionally biased region" description="Acidic residues" evidence="3">
    <location>
        <begin position="1007"/>
        <end position="1027"/>
    </location>
</feature>
<feature type="compositionally biased region" description="Polar residues" evidence="3">
    <location>
        <begin position="27"/>
        <end position="38"/>
    </location>
</feature>
<dbReference type="RefSeq" id="XP_062757374.1">
    <property type="nucleotide sequence ID" value="XM_062898211.1"/>
</dbReference>
<dbReference type="GO" id="GO:0005085">
    <property type="term" value="F:guanyl-nucleotide exchange factor activity"/>
    <property type="evidence" value="ECO:0007669"/>
    <property type="project" value="InterPro"/>
</dbReference>
<dbReference type="Gene3D" id="6.10.140.910">
    <property type="match status" value="1"/>
</dbReference>
<feature type="region of interest" description="Disordered" evidence="3">
    <location>
        <begin position="396"/>
        <end position="424"/>
    </location>
</feature>